<dbReference type="SUPFAM" id="SSF55424">
    <property type="entry name" value="FAD/NAD-linked reductases, dimerisation (C-terminal) domain"/>
    <property type="match status" value="1"/>
</dbReference>
<keyword evidence="4" id="KW-0963">Cytoplasm</keyword>
<feature type="binding site" evidence="13">
    <location>
        <position position="54"/>
    </location>
    <ligand>
        <name>FAD</name>
        <dbReference type="ChEBI" id="CHEBI:57692"/>
    </ligand>
</feature>
<dbReference type="PRINTS" id="PR00411">
    <property type="entry name" value="PNDRDTASEI"/>
</dbReference>
<keyword evidence="19" id="KW-1185">Reference proteome</keyword>
<dbReference type="InterPro" id="IPR004099">
    <property type="entry name" value="Pyr_nucl-diS_OxRdtase_dimer"/>
</dbReference>
<keyword evidence="13" id="KW-0547">Nucleotide-binding</keyword>
<dbReference type="PANTHER" id="PTHR22912">
    <property type="entry name" value="DISULFIDE OXIDOREDUCTASE"/>
    <property type="match status" value="1"/>
</dbReference>
<evidence type="ECO:0000256" key="5">
    <source>
        <dbReference type="ARBA" id="ARBA00022630"/>
    </source>
</evidence>
<dbReference type="PANTHER" id="PTHR22912:SF217">
    <property type="entry name" value="DIHYDROLIPOYL DEHYDROGENASE"/>
    <property type="match status" value="1"/>
</dbReference>
<dbReference type="Pfam" id="PF02852">
    <property type="entry name" value="Pyr_redox_dim"/>
    <property type="match status" value="1"/>
</dbReference>
<dbReference type="InterPro" id="IPR023753">
    <property type="entry name" value="FAD/NAD-binding_dom"/>
</dbReference>
<comment type="miscellaneous">
    <text evidence="15">The active site is a redox-active disulfide bond.</text>
</comment>
<evidence type="ECO:0000256" key="6">
    <source>
        <dbReference type="ARBA" id="ARBA00022827"/>
    </source>
</evidence>
<feature type="domain" description="Pyridine nucleotide-disulphide oxidoreductase dimerisation" evidence="16">
    <location>
        <begin position="350"/>
        <end position="459"/>
    </location>
</feature>
<dbReference type="FunFam" id="3.30.390.30:FF:000001">
    <property type="entry name" value="Dihydrolipoyl dehydrogenase"/>
    <property type="match status" value="1"/>
</dbReference>
<evidence type="ECO:0000256" key="8">
    <source>
        <dbReference type="ARBA" id="ARBA00023027"/>
    </source>
</evidence>
<dbReference type="Gene3D" id="3.30.390.30">
    <property type="match status" value="1"/>
</dbReference>
<keyword evidence="9" id="KW-1015">Disulfide bond</keyword>
<dbReference type="InterPro" id="IPR050151">
    <property type="entry name" value="Class-I_Pyr_Nuc-Dis_Oxidored"/>
</dbReference>
<accession>A0A2T4TWE0</accession>
<evidence type="ECO:0000256" key="13">
    <source>
        <dbReference type="PIRSR" id="PIRSR000350-3"/>
    </source>
</evidence>
<dbReference type="InterPro" id="IPR012999">
    <property type="entry name" value="Pyr_OxRdtase_I_AS"/>
</dbReference>
<proteinExistence type="inferred from homology"/>
<feature type="active site" description="Proton acceptor" evidence="12">
    <location>
        <position position="448"/>
    </location>
</feature>
<evidence type="ECO:0000259" key="16">
    <source>
        <dbReference type="Pfam" id="PF02852"/>
    </source>
</evidence>
<feature type="binding site" evidence="13">
    <location>
        <position position="274"/>
    </location>
    <ligand>
        <name>NAD(+)</name>
        <dbReference type="ChEBI" id="CHEBI:57540"/>
    </ligand>
</feature>
<keyword evidence="8 13" id="KW-0520">NAD</keyword>
<dbReference type="AlphaFoldDB" id="A0A2T4TWE0"/>
<comment type="similarity">
    <text evidence="2 15">Belongs to the class-I pyridine nucleotide-disulfide oxidoreductase family.</text>
</comment>
<reference evidence="18 19" key="1">
    <citation type="submission" date="2017-09" db="EMBL/GenBank/DDBJ databases">
        <title>Bloom of a denitrifying methanotroph, Candidatus Methylomirabilis limnetica, in a deep stratified lake.</title>
        <authorList>
            <person name="Graf J.S."/>
            <person name="Marchant H.K."/>
            <person name="Tienken D."/>
            <person name="Hach P.F."/>
            <person name="Brand A."/>
            <person name="Schubert C.J."/>
            <person name="Kuypers M.M."/>
            <person name="Milucka J."/>
        </authorList>
    </citation>
    <scope>NUCLEOTIDE SEQUENCE [LARGE SCALE GENOMIC DNA]</scope>
    <source>
        <strain evidence="18 19">Zug</strain>
    </source>
</reference>
<keyword evidence="10 15" id="KW-0676">Redox-active center</keyword>
<dbReference type="GO" id="GO:0004148">
    <property type="term" value="F:dihydrolipoyl dehydrogenase (NADH) activity"/>
    <property type="evidence" value="ECO:0007669"/>
    <property type="project" value="UniProtKB-EC"/>
</dbReference>
<evidence type="ECO:0000256" key="11">
    <source>
        <dbReference type="ARBA" id="ARBA00049187"/>
    </source>
</evidence>
<dbReference type="GO" id="GO:0050660">
    <property type="term" value="F:flavin adenine dinucleotide binding"/>
    <property type="evidence" value="ECO:0007669"/>
    <property type="project" value="InterPro"/>
</dbReference>
<dbReference type="PIRSF" id="PIRSF000350">
    <property type="entry name" value="Mercury_reductase_MerA"/>
    <property type="match status" value="1"/>
</dbReference>
<protein>
    <recommendedName>
        <fullName evidence="3 15">Dihydrolipoyl dehydrogenase</fullName>
        <ecNumber evidence="3 15">1.8.1.4</ecNumber>
    </recommendedName>
</protein>
<evidence type="ECO:0000256" key="15">
    <source>
        <dbReference type="RuleBase" id="RU003692"/>
    </source>
</evidence>
<evidence type="ECO:0000256" key="2">
    <source>
        <dbReference type="ARBA" id="ARBA00007532"/>
    </source>
</evidence>
<comment type="subcellular location">
    <subcellularLocation>
        <location evidence="1">Cytoplasm</location>
    </subcellularLocation>
</comment>
<dbReference type="Proteomes" id="UP000241436">
    <property type="component" value="Unassembled WGS sequence"/>
</dbReference>
<feature type="disulfide bond" description="Redox-active" evidence="14">
    <location>
        <begin position="45"/>
        <end position="50"/>
    </location>
</feature>
<keyword evidence="7 15" id="KW-0560">Oxidoreductase</keyword>
<evidence type="ECO:0000256" key="12">
    <source>
        <dbReference type="PIRSR" id="PIRSR000350-2"/>
    </source>
</evidence>
<evidence type="ECO:0000313" key="19">
    <source>
        <dbReference type="Proteomes" id="UP000241436"/>
    </source>
</evidence>
<comment type="catalytic activity">
    <reaction evidence="11 15">
        <text>N(6)-[(R)-dihydrolipoyl]-L-lysyl-[protein] + NAD(+) = N(6)-[(R)-lipoyl]-L-lysyl-[protein] + NADH + H(+)</text>
        <dbReference type="Rhea" id="RHEA:15045"/>
        <dbReference type="Rhea" id="RHEA-COMP:10474"/>
        <dbReference type="Rhea" id="RHEA-COMP:10475"/>
        <dbReference type="ChEBI" id="CHEBI:15378"/>
        <dbReference type="ChEBI" id="CHEBI:57540"/>
        <dbReference type="ChEBI" id="CHEBI:57945"/>
        <dbReference type="ChEBI" id="CHEBI:83099"/>
        <dbReference type="ChEBI" id="CHEBI:83100"/>
        <dbReference type="EC" id="1.8.1.4"/>
    </reaction>
</comment>
<comment type="caution">
    <text evidence="18">The sequence shown here is derived from an EMBL/GenBank/DDBJ whole genome shotgun (WGS) entry which is preliminary data.</text>
</comment>
<dbReference type="InterPro" id="IPR006258">
    <property type="entry name" value="Lipoamide_DH"/>
</dbReference>
<keyword evidence="5 15" id="KW-0285">Flavoprotein</keyword>
<keyword evidence="6 13" id="KW-0274">FAD</keyword>
<feature type="binding site" evidence="13">
    <location>
        <begin position="184"/>
        <end position="191"/>
    </location>
    <ligand>
        <name>NAD(+)</name>
        <dbReference type="ChEBI" id="CHEBI:57540"/>
    </ligand>
</feature>
<sequence length="469" mass="49561">MGQDKQPFDLAVVGAGPGGYVAAIRAAQLGMRVALVERDQLGGVCLNWGCIPTKALLQSSHLLSLLRRAEEFGIHAENLRGDFGIAVKRSREKAERLSKGIEYLMRKNKVAVFMGEARFTSAKELEIADRGGKTTGSILAERILLATGSRPRLLPDLTIDGQVVLTSTEAMLRSQAPTSMVIIGAGAIGIEFADIYHAYGTAVTLVELLPTILPYEDEEITALLHRSLTKKGIKILTGTRVEQVIVEAGKATVRVSNSSGSQELHGETVLVAVGRVANSEVGGLKELGVAMENGYVKVNEWMESSVAGIYAIGDLVGAPLLAHKASHEGIVAIEKMAKLDDVTPVNPRRIPSCTYCHPAVASIGLTEAKAKAEGYTIRVGRFPFSASGMAITLGETEGMVKVIADATHGEILGVHIMGAHATELIAEAGLAIALKATPEEIAKSIHAHPTLSEAMGEAALAALGRPVHL</sequence>
<dbReference type="GO" id="GO:0006103">
    <property type="term" value="P:2-oxoglutarate metabolic process"/>
    <property type="evidence" value="ECO:0007669"/>
    <property type="project" value="TreeGrafter"/>
</dbReference>
<dbReference type="InterPro" id="IPR001100">
    <property type="entry name" value="Pyr_nuc-diS_OxRdtase"/>
</dbReference>
<dbReference type="InterPro" id="IPR016156">
    <property type="entry name" value="FAD/NAD-linked_Rdtase_dimer_sf"/>
</dbReference>
<evidence type="ECO:0000256" key="9">
    <source>
        <dbReference type="ARBA" id="ARBA00023157"/>
    </source>
</evidence>
<dbReference type="PRINTS" id="PR00368">
    <property type="entry name" value="FADPNR"/>
</dbReference>
<evidence type="ECO:0000256" key="14">
    <source>
        <dbReference type="PIRSR" id="PIRSR000350-4"/>
    </source>
</evidence>
<feature type="binding site" evidence="13">
    <location>
        <position position="207"/>
    </location>
    <ligand>
        <name>NAD(+)</name>
        <dbReference type="ChEBI" id="CHEBI:57540"/>
    </ligand>
</feature>
<feature type="binding site" evidence="13">
    <location>
        <position position="314"/>
    </location>
    <ligand>
        <name>FAD</name>
        <dbReference type="ChEBI" id="CHEBI:57692"/>
    </ligand>
</feature>
<evidence type="ECO:0000259" key="17">
    <source>
        <dbReference type="Pfam" id="PF07992"/>
    </source>
</evidence>
<dbReference type="Pfam" id="PF07992">
    <property type="entry name" value="Pyr_redox_2"/>
    <property type="match status" value="1"/>
</dbReference>
<comment type="cofactor">
    <cofactor evidence="13 15">
        <name>FAD</name>
        <dbReference type="ChEBI" id="CHEBI:57692"/>
    </cofactor>
    <text evidence="13 15">Binds 1 FAD per subunit.</text>
</comment>
<feature type="domain" description="FAD/NAD(P)-binding" evidence="17">
    <location>
        <begin position="8"/>
        <end position="329"/>
    </location>
</feature>
<evidence type="ECO:0000313" key="18">
    <source>
        <dbReference type="EMBL" id="PTL35421.1"/>
    </source>
</evidence>
<evidence type="ECO:0000256" key="10">
    <source>
        <dbReference type="ARBA" id="ARBA00023284"/>
    </source>
</evidence>
<name>A0A2T4TWE0_9BACT</name>
<dbReference type="InterPro" id="IPR036188">
    <property type="entry name" value="FAD/NAD-bd_sf"/>
</dbReference>
<dbReference type="GO" id="GO:0005737">
    <property type="term" value="C:cytoplasm"/>
    <property type="evidence" value="ECO:0007669"/>
    <property type="project" value="UniProtKB-SubCell"/>
</dbReference>
<dbReference type="Gene3D" id="3.50.50.60">
    <property type="entry name" value="FAD/NAD(P)-binding domain"/>
    <property type="match status" value="2"/>
</dbReference>
<feature type="binding site" evidence="13">
    <location>
        <begin position="147"/>
        <end position="149"/>
    </location>
    <ligand>
        <name>FAD</name>
        <dbReference type="ChEBI" id="CHEBI:57692"/>
    </ligand>
</feature>
<dbReference type="EMBL" id="NVQC01000024">
    <property type="protein sequence ID" value="PTL35421.1"/>
    <property type="molecule type" value="Genomic_DNA"/>
</dbReference>
<evidence type="ECO:0000256" key="1">
    <source>
        <dbReference type="ARBA" id="ARBA00004496"/>
    </source>
</evidence>
<dbReference type="NCBIfam" id="TIGR01350">
    <property type="entry name" value="lipoamide_DH"/>
    <property type="match status" value="1"/>
</dbReference>
<dbReference type="EC" id="1.8.1.4" evidence="3 15"/>
<evidence type="ECO:0000256" key="3">
    <source>
        <dbReference type="ARBA" id="ARBA00012608"/>
    </source>
</evidence>
<dbReference type="SUPFAM" id="SSF51905">
    <property type="entry name" value="FAD/NAD(P)-binding domain"/>
    <property type="match status" value="1"/>
</dbReference>
<dbReference type="PROSITE" id="PS00076">
    <property type="entry name" value="PYRIDINE_REDOX_1"/>
    <property type="match status" value="1"/>
</dbReference>
<evidence type="ECO:0000256" key="4">
    <source>
        <dbReference type="ARBA" id="ARBA00022490"/>
    </source>
</evidence>
<gene>
    <name evidence="18" type="primary">lpdA</name>
    <name evidence="18" type="ORF">CLG94_10085</name>
</gene>
<organism evidence="18 19">
    <name type="scientific">Candidatus Methylomirabilis limnetica</name>
    <dbReference type="NCBI Taxonomy" id="2033718"/>
    <lineage>
        <taxon>Bacteria</taxon>
        <taxon>Candidatus Methylomirabilota</taxon>
        <taxon>Candidatus Methylomirabilia</taxon>
        <taxon>Candidatus Methylomirabilales</taxon>
        <taxon>Candidatus Methylomirabilaceae</taxon>
        <taxon>Candidatus Methylomirabilis</taxon>
    </lineage>
</organism>
<dbReference type="OrthoDB" id="9800167at2"/>
<reference evidence="19" key="2">
    <citation type="journal article" date="2018" name="Environ. Microbiol.">
        <title>Bloom of a denitrifying methanotroph, 'Candidatus Methylomirabilis limnetica', in a deep stratified lake.</title>
        <authorList>
            <person name="Graf J.S."/>
            <person name="Mayr M.J."/>
            <person name="Marchant H.K."/>
            <person name="Tienken D."/>
            <person name="Hach P.F."/>
            <person name="Brand A."/>
            <person name="Schubert C.J."/>
            <person name="Kuypers M.M."/>
            <person name="Milucka J."/>
        </authorList>
    </citation>
    <scope>NUCLEOTIDE SEQUENCE [LARGE SCALE GENOMIC DNA]</scope>
    <source>
        <strain evidence="19">Zug</strain>
    </source>
</reference>
<evidence type="ECO:0000256" key="7">
    <source>
        <dbReference type="ARBA" id="ARBA00023002"/>
    </source>
</evidence>